<dbReference type="PANTHER" id="PTHR33223">
    <property type="entry name" value="CCHC-TYPE DOMAIN-CONTAINING PROTEIN"/>
    <property type="match status" value="1"/>
</dbReference>
<accession>A0ABQ5EE66</accession>
<keyword evidence="2" id="KW-0695">RNA-directed DNA polymerase</keyword>
<sequence length="147" mass="17426">MKQNGVSDDALRLSLLPYSLTRHAIAWYDRLPKNSFTLFDDMMRKFLSKYFPPSMVTKLRNEITKFEQKPHESLFEAWELIGTPSMLQREETFNAKRHRRNVKEIRQEHDRITTPNGTLLEIEMIRLDNNLFATTTESPEVVRQLDI</sequence>
<dbReference type="InterPro" id="IPR005162">
    <property type="entry name" value="Retrotrans_gag_dom"/>
</dbReference>
<feature type="domain" description="Retrotransposon gag" evidence="1">
    <location>
        <begin position="16"/>
        <end position="79"/>
    </location>
</feature>
<keyword evidence="2" id="KW-0548">Nucleotidyltransferase</keyword>
<evidence type="ECO:0000313" key="3">
    <source>
        <dbReference type="Proteomes" id="UP001151760"/>
    </source>
</evidence>
<dbReference type="EMBL" id="BQNB010016217">
    <property type="protein sequence ID" value="GJT49190.1"/>
    <property type="molecule type" value="Genomic_DNA"/>
</dbReference>
<proteinExistence type="predicted"/>
<protein>
    <submittedName>
        <fullName evidence="2">Reverse transcriptase domain-containing protein</fullName>
    </submittedName>
</protein>
<organism evidence="2 3">
    <name type="scientific">Tanacetum coccineum</name>
    <dbReference type="NCBI Taxonomy" id="301880"/>
    <lineage>
        <taxon>Eukaryota</taxon>
        <taxon>Viridiplantae</taxon>
        <taxon>Streptophyta</taxon>
        <taxon>Embryophyta</taxon>
        <taxon>Tracheophyta</taxon>
        <taxon>Spermatophyta</taxon>
        <taxon>Magnoliopsida</taxon>
        <taxon>eudicotyledons</taxon>
        <taxon>Gunneridae</taxon>
        <taxon>Pentapetalae</taxon>
        <taxon>asterids</taxon>
        <taxon>campanulids</taxon>
        <taxon>Asterales</taxon>
        <taxon>Asteraceae</taxon>
        <taxon>Asteroideae</taxon>
        <taxon>Anthemideae</taxon>
        <taxon>Anthemidinae</taxon>
        <taxon>Tanacetum</taxon>
    </lineage>
</organism>
<dbReference type="Proteomes" id="UP001151760">
    <property type="component" value="Unassembled WGS sequence"/>
</dbReference>
<gene>
    <name evidence="2" type="ORF">Tco_0975347</name>
</gene>
<name>A0ABQ5EE66_9ASTR</name>
<reference evidence="2" key="2">
    <citation type="submission" date="2022-01" db="EMBL/GenBank/DDBJ databases">
        <authorList>
            <person name="Yamashiro T."/>
            <person name="Shiraishi A."/>
            <person name="Satake H."/>
            <person name="Nakayama K."/>
        </authorList>
    </citation>
    <scope>NUCLEOTIDE SEQUENCE</scope>
</reference>
<evidence type="ECO:0000259" key="1">
    <source>
        <dbReference type="Pfam" id="PF03732"/>
    </source>
</evidence>
<keyword evidence="3" id="KW-1185">Reference proteome</keyword>
<evidence type="ECO:0000313" key="2">
    <source>
        <dbReference type="EMBL" id="GJT49190.1"/>
    </source>
</evidence>
<dbReference type="PANTHER" id="PTHR33223:SF11">
    <property type="entry name" value="ELEMENT PROTEIN, PUTATIVE-RELATED"/>
    <property type="match status" value="1"/>
</dbReference>
<dbReference type="Pfam" id="PF03732">
    <property type="entry name" value="Retrotrans_gag"/>
    <property type="match status" value="1"/>
</dbReference>
<dbReference type="GO" id="GO:0003964">
    <property type="term" value="F:RNA-directed DNA polymerase activity"/>
    <property type="evidence" value="ECO:0007669"/>
    <property type="project" value="UniProtKB-KW"/>
</dbReference>
<comment type="caution">
    <text evidence="2">The sequence shown here is derived from an EMBL/GenBank/DDBJ whole genome shotgun (WGS) entry which is preliminary data.</text>
</comment>
<reference evidence="2" key="1">
    <citation type="journal article" date="2022" name="Int. J. Mol. Sci.">
        <title>Draft Genome of Tanacetum Coccineum: Genomic Comparison of Closely Related Tanacetum-Family Plants.</title>
        <authorList>
            <person name="Yamashiro T."/>
            <person name="Shiraishi A."/>
            <person name="Nakayama K."/>
            <person name="Satake H."/>
        </authorList>
    </citation>
    <scope>NUCLEOTIDE SEQUENCE</scope>
</reference>
<keyword evidence="2" id="KW-0808">Transferase</keyword>